<keyword evidence="4" id="KW-1185">Reference proteome</keyword>
<feature type="region of interest" description="Disordered" evidence="2">
    <location>
        <begin position="139"/>
        <end position="181"/>
    </location>
</feature>
<feature type="region of interest" description="Disordered" evidence="2">
    <location>
        <begin position="1"/>
        <end position="23"/>
    </location>
</feature>
<sequence>MSQQPDNTVPPLPRSGAHGASQLWDSTNRELLAPIAHPSQPVCLEWQPLAHPRQAQDKSSVRILATGSEDGIVRLWNGRAPGAGPLHRFELGSPIFAIAFSPDGYFIAAASFGKLMIWNAEEGGLPRAWWTLKNATDQRRGVTNPIKQDPGGDDPSWPEPSSPNGEEWPDEQFVDPSLSWDADGKRLAYGVGKQ</sequence>
<dbReference type="Gene3D" id="2.130.10.10">
    <property type="entry name" value="YVTN repeat-like/Quinoprotein amine dehydrogenase"/>
    <property type="match status" value="1"/>
</dbReference>
<organism evidence="3 4">
    <name type="scientific">Trichoglossum hirsutum</name>
    <dbReference type="NCBI Taxonomy" id="265104"/>
    <lineage>
        <taxon>Eukaryota</taxon>
        <taxon>Fungi</taxon>
        <taxon>Dikarya</taxon>
        <taxon>Ascomycota</taxon>
        <taxon>Pezizomycotina</taxon>
        <taxon>Geoglossomycetes</taxon>
        <taxon>Geoglossales</taxon>
        <taxon>Geoglossaceae</taxon>
        <taxon>Trichoglossum</taxon>
    </lineage>
</organism>
<dbReference type="Proteomes" id="UP000750711">
    <property type="component" value="Unassembled WGS sequence"/>
</dbReference>
<dbReference type="SUPFAM" id="SSF50978">
    <property type="entry name" value="WD40 repeat-like"/>
    <property type="match status" value="1"/>
</dbReference>
<protein>
    <recommendedName>
        <fullName evidence="5">WD40 repeat-like protein</fullName>
    </recommendedName>
</protein>
<evidence type="ECO:0000256" key="2">
    <source>
        <dbReference type="SAM" id="MobiDB-lite"/>
    </source>
</evidence>
<name>A0A9P8IET1_9PEZI</name>
<reference evidence="3" key="1">
    <citation type="submission" date="2021-03" db="EMBL/GenBank/DDBJ databases">
        <title>Comparative genomics and phylogenomic investigation of the class Geoglossomycetes provide insights into ecological specialization and systematics.</title>
        <authorList>
            <person name="Melie T."/>
            <person name="Pirro S."/>
            <person name="Miller A.N."/>
            <person name="Quandt A."/>
        </authorList>
    </citation>
    <scope>NUCLEOTIDE SEQUENCE</scope>
    <source>
        <strain evidence="3">CAQ_001_2017</strain>
    </source>
</reference>
<feature type="repeat" description="WD" evidence="1">
    <location>
        <begin position="62"/>
        <end position="77"/>
    </location>
</feature>
<feature type="non-terminal residue" evidence="3">
    <location>
        <position position="194"/>
    </location>
</feature>
<dbReference type="InterPro" id="IPR036322">
    <property type="entry name" value="WD40_repeat_dom_sf"/>
</dbReference>
<gene>
    <name evidence="3" type="ORF">GP486_008000</name>
</gene>
<evidence type="ECO:0000313" key="4">
    <source>
        <dbReference type="Proteomes" id="UP000750711"/>
    </source>
</evidence>
<evidence type="ECO:0000256" key="1">
    <source>
        <dbReference type="PROSITE-ProRule" id="PRU00221"/>
    </source>
</evidence>
<dbReference type="Pfam" id="PF00400">
    <property type="entry name" value="WD40"/>
    <property type="match status" value="2"/>
</dbReference>
<dbReference type="SMART" id="SM00320">
    <property type="entry name" value="WD40"/>
    <property type="match status" value="2"/>
</dbReference>
<evidence type="ECO:0000313" key="3">
    <source>
        <dbReference type="EMBL" id="KAH0548306.1"/>
    </source>
</evidence>
<dbReference type="InterPro" id="IPR001680">
    <property type="entry name" value="WD40_rpt"/>
</dbReference>
<proteinExistence type="predicted"/>
<accession>A0A9P8IET1</accession>
<dbReference type="EMBL" id="JAGHQM010002651">
    <property type="protein sequence ID" value="KAH0548306.1"/>
    <property type="molecule type" value="Genomic_DNA"/>
</dbReference>
<dbReference type="AlphaFoldDB" id="A0A9P8IET1"/>
<evidence type="ECO:0008006" key="5">
    <source>
        <dbReference type="Google" id="ProtNLM"/>
    </source>
</evidence>
<comment type="caution">
    <text evidence="3">The sequence shown here is derived from an EMBL/GenBank/DDBJ whole genome shotgun (WGS) entry which is preliminary data.</text>
</comment>
<keyword evidence="1" id="KW-0853">WD repeat</keyword>
<dbReference type="PROSITE" id="PS50082">
    <property type="entry name" value="WD_REPEATS_2"/>
    <property type="match status" value="1"/>
</dbReference>
<dbReference type="InterPro" id="IPR015943">
    <property type="entry name" value="WD40/YVTN_repeat-like_dom_sf"/>
</dbReference>